<protein>
    <submittedName>
        <fullName evidence="4">Recombinase family protein</fullName>
    </submittedName>
</protein>
<dbReference type="InterPro" id="IPR036162">
    <property type="entry name" value="Resolvase-like_N_sf"/>
</dbReference>
<comment type="caution">
    <text evidence="4">The sequence shown here is derived from an EMBL/GenBank/DDBJ whole genome shotgun (WGS) entry which is preliminary data.</text>
</comment>
<evidence type="ECO:0000256" key="1">
    <source>
        <dbReference type="SAM" id="Coils"/>
    </source>
</evidence>
<feature type="domain" description="Recombinase" evidence="3">
    <location>
        <begin position="174"/>
        <end position="311"/>
    </location>
</feature>
<dbReference type="InterPro" id="IPR038109">
    <property type="entry name" value="DNA_bind_recomb_sf"/>
</dbReference>
<dbReference type="Gene3D" id="3.40.50.1390">
    <property type="entry name" value="Resolvase, N-terminal catalytic domain"/>
    <property type="match status" value="1"/>
</dbReference>
<proteinExistence type="predicted"/>
<evidence type="ECO:0000259" key="3">
    <source>
        <dbReference type="PROSITE" id="PS51737"/>
    </source>
</evidence>
<dbReference type="PROSITE" id="PS51736">
    <property type="entry name" value="RECOMBINASES_3"/>
    <property type="match status" value="1"/>
</dbReference>
<dbReference type="Pfam" id="PF00239">
    <property type="entry name" value="Resolvase"/>
    <property type="match status" value="1"/>
</dbReference>
<organism evidence="4 5">
    <name type="scientific">Coprococcus comes</name>
    <dbReference type="NCBI Taxonomy" id="410072"/>
    <lineage>
        <taxon>Bacteria</taxon>
        <taxon>Bacillati</taxon>
        <taxon>Bacillota</taxon>
        <taxon>Clostridia</taxon>
        <taxon>Lachnospirales</taxon>
        <taxon>Lachnospiraceae</taxon>
        <taxon>Coprococcus</taxon>
    </lineage>
</organism>
<dbReference type="PANTHER" id="PTHR30461:SF23">
    <property type="entry name" value="DNA RECOMBINASE-RELATED"/>
    <property type="match status" value="1"/>
</dbReference>
<dbReference type="GO" id="GO:0000150">
    <property type="term" value="F:DNA strand exchange activity"/>
    <property type="evidence" value="ECO:0007669"/>
    <property type="project" value="InterPro"/>
</dbReference>
<dbReference type="InterPro" id="IPR050639">
    <property type="entry name" value="SSR_resolvase"/>
</dbReference>
<dbReference type="InterPro" id="IPR011109">
    <property type="entry name" value="DNA_bind_recombinase_dom"/>
</dbReference>
<dbReference type="SMART" id="SM00857">
    <property type="entry name" value="Resolvase"/>
    <property type="match status" value="1"/>
</dbReference>
<sequence>MKDVKEDTKKIVRILLRVSSDQQLEADGDLSIQRKIVVEEVKKHEEWILDSKEYFEGSNSGYKNSVADRDVLQEALRDAENKEYDILLAYKDDRLGRRMLEIPMYIMSLKQFGVDVYTVKDGLLTPDLGDITGMLMLSMRYAMAEKSSSDTGMRVKDTAQKLVQQGKFMGGKAPYGYKLEYSGEYSKHQRALKHLVIAPEQAEVVKYIYELSFYKEFGSGKIASSLNNDSRYKNLAPNDVWKSGTITSILTNPIYAGYTAYKRRETQNGMSHSLDRKDWIIAEKQNKEITIINPELWEKVQISRQKRRTKYQKQPWNEKATIISRNDGNLALIDVAYCGYCGRKLTNGTKYDYWTIKGTGERRSSQKSIYKCQNVWQGVPHEKMKQIRADKIEPIVFKKLSEYVGRLQEDENIFEQILENQSFEKKRQEQILVREKRNLQEIEKNIDILNDAIPNAITGTYPLSLEDLAKSIEKQKDKASKQKTVVEELETNIKNLSVSQEDWENLYHNLPTWQDIFMNADVATKRVLVNKLIERIDITDDTVVIRFKVDLDHFCPQPRMTVNERVSQSGL</sequence>
<dbReference type="CDD" id="cd00338">
    <property type="entry name" value="Ser_Recombinase"/>
    <property type="match status" value="1"/>
</dbReference>
<keyword evidence="1" id="KW-0175">Coiled coil</keyword>
<dbReference type="AlphaFoldDB" id="A0A3R6H3Y9"/>
<evidence type="ECO:0000259" key="2">
    <source>
        <dbReference type="PROSITE" id="PS51736"/>
    </source>
</evidence>
<reference evidence="4 5" key="1">
    <citation type="submission" date="2018-08" db="EMBL/GenBank/DDBJ databases">
        <title>A genome reference for cultivated species of the human gut microbiota.</title>
        <authorList>
            <person name="Zou Y."/>
            <person name="Xue W."/>
            <person name="Luo G."/>
        </authorList>
    </citation>
    <scope>NUCLEOTIDE SEQUENCE [LARGE SCALE GENOMIC DNA]</scope>
    <source>
        <strain evidence="4 5">AM23-3</strain>
    </source>
</reference>
<feature type="coiled-coil region" evidence="1">
    <location>
        <begin position="425"/>
        <end position="506"/>
    </location>
</feature>
<evidence type="ECO:0000313" key="5">
    <source>
        <dbReference type="Proteomes" id="UP000284579"/>
    </source>
</evidence>
<dbReference type="InterPro" id="IPR006119">
    <property type="entry name" value="Resolv_N"/>
</dbReference>
<feature type="domain" description="Resolvase/invertase-type recombinase catalytic" evidence="2">
    <location>
        <begin position="11"/>
        <end position="166"/>
    </location>
</feature>
<gene>
    <name evidence="4" type="ORF">DW656_00505</name>
</gene>
<dbReference type="SUPFAM" id="SSF53041">
    <property type="entry name" value="Resolvase-like"/>
    <property type="match status" value="1"/>
</dbReference>
<dbReference type="EMBL" id="QRHO01000001">
    <property type="protein sequence ID" value="RHF85788.1"/>
    <property type="molecule type" value="Genomic_DNA"/>
</dbReference>
<dbReference type="PROSITE" id="PS51737">
    <property type="entry name" value="RECOMBINASE_DNA_BIND"/>
    <property type="match status" value="1"/>
</dbReference>
<dbReference type="GO" id="GO:0003677">
    <property type="term" value="F:DNA binding"/>
    <property type="evidence" value="ECO:0007669"/>
    <property type="project" value="InterPro"/>
</dbReference>
<dbReference type="Gene3D" id="3.90.1750.20">
    <property type="entry name" value="Putative Large Serine Recombinase, Chain B, Domain 2"/>
    <property type="match status" value="1"/>
</dbReference>
<dbReference type="RefSeq" id="WP_118198306.1">
    <property type="nucleotide sequence ID" value="NZ_QRHO01000001.1"/>
</dbReference>
<name>A0A3R6H3Y9_9FIRM</name>
<dbReference type="PANTHER" id="PTHR30461">
    <property type="entry name" value="DNA-INVERTASE FROM LAMBDOID PROPHAGE"/>
    <property type="match status" value="1"/>
</dbReference>
<evidence type="ECO:0000313" key="4">
    <source>
        <dbReference type="EMBL" id="RHF85788.1"/>
    </source>
</evidence>
<accession>A0A3R6H3Y9</accession>
<dbReference type="Pfam" id="PF07508">
    <property type="entry name" value="Recombinase"/>
    <property type="match status" value="1"/>
</dbReference>
<dbReference type="Proteomes" id="UP000284579">
    <property type="component" value="Unassembled WGS sequence"/>
</dbReference>